<dbReference type="Proteomes" id="UP000626844">
    <property type="component" value="Unassembled WGS sequence"/>
</dbReference>
<dbReference type="CDD" id="cd16414">
    <property type="entry name" value="dndB_like"/>
    <property type="match status" value="1"/>
</dbReference>
<accession>A0A926RZH2</accession>
<dbReference type="RefSeq" id="WP_191161954.1">
    <property type="nucleotide sequence ID" value="NZ_JACXAI010000043.1"/>
</dbReference>
<dbReference type="AlphaFoldDB" id="A0A926RZH2"/>
<protein>
    <recommendedName>
        <fullName evidence="3">DGQHR domain-containing protein</fullName>
    </recommendedName>
</protein>
<dbReference type="Pfam" id="PF14072">
    <property type="entry name" value="DndB"/>
    <property type="match status" value="1"/>
</dbReference>
<organism evidence="1 2">
    <name type="scientific">Metabacillus arenae</name>
    <dbReference type="NCBI Taxonomy" id="2771434"/>
    <lineage>
        <taxon>Bacteria</taxon>
        <taxon>Bacillati</taxon>
        <taxon>Bacillota</taxon>
        <taxon>Bacilli</taxon>
        <taxon>Bacillales</taxon>
        <taxon>Bacillaceae</taxon>
        <taxon>Metabacillus</taxon>
    </lineage>
</organism>
<keyword evidence="2" id="KW-1185">Reference proteome</keyword>
<name>A0A926RZH2_9BACI</name>
<evidence type="ECO:0000313" key="1">
    <source>
        <dbReference type="EMBL" id="MBD1383116.1"/>
    </source>
</evidence>
<gene>
    <name evidence="1" type="ORF">IC621_23230</name>
</gene>
<proteinExistence type="predicted"/>
<sequence>MNEELRTRLKGHYFEQFGHEMLVTKMPFKYLQSIFEVDPYVQRELDPRRRNVIKEFILNTVQTSTFHFSPFVYSARGNLERDGDFWAVKPGEKLAIIDGQHRSAGLKSALTNLYIKREAFEESPMNRHHEIDNINLAIEKLEKYPITMQIYLNLTTQEERQLFTDLNTERKNAHRGLIMKYEQRDEYVLLVRAIAGKLAHHLDIEPALTRLTVNNTSITSFVMMRRCLVALFEGILTYKEGEPKLKYCQREEVEPIAFKFFKTWCDIFPNGAGDRNRYVCGLSGIQVALAYTVFQLVSNQRCSYFQAIDELKKLKNKTSWKHKDLQFCEFYDPKQKRIRNHASQQSILKLTNLFINNIAYGELNSIGR</sequence>
<dbReference type="InterPro" id="IPR017642">
    <property type="entry name" value="DNA_S_mod_DndB"/>
</dbReference>
<dbReference type="EMBL" id="JACXAI010000043">
    <property type="protein sequence ID" value="MBD1383116.1"/>
    <property type="molecule type" value="Genomic_DNA"/>
</dbReference>
<evidence type="ECO:0000313" key="2">
    <source>
        <dbReference type="Proteomes" id="UP000626844"/>
    </source>
</evidence>
<comment type="caution">
    <text evidence="1">The sequence shown here is derived from an EMBL/GenBank/DDBJ whole genome shotgun (WGS) entry which is preliminary data.</text>
</comment>
<reference evidence="1" key="1">
    <citation type="submission" date="2020-09" db="EMBL/GenBank/DDBJ databases">
        <title>A novel bacterium of genus Bacillus, isolated from South China Sea.</title>
        <authorList>
            <person name="Huang H."/>
            <person name="Mo K."/>
            <person name="Hu Y."/>
        </authorList>
    </citation>
    <scope>NUCLEOTIDE SEQUENCE</scope>
    <source>
        <strain evidence="1">IB182487</strain>
    </source>
</reference>
<evidence type="ECO:0008006" key="3">
    <source>
        <dbReference type="Google" id="ProtNLM"/>
    </source>
</evidence>